<keyword evidence="2" id="KW-0489">Methyltransferase</keyword>
<evidence type="ECO:0000313" key="3">
    <source>
        <dbReference type="Proteomes" id="UP000011599"/>
    </source>
</evidence>
<comment type="caution">
    <text evidence="2">The sequence shown here is derived from an EMBL/GenBank/DDBJ whole genome shotgun (WGS) entry which is preliminary data.</text>
</comment>
<keyword evidence="2" id="KW-0808">Transferase</keyword>
<dbReference type="OrthoDB" id="8915at2157"/>
<name>L9VPN1_9EURY</name>
<dbReference type="RefSeq" id="WP_006091797.1">
    <property type="nucleotide sequence ID" value="NZ_AOHW01000043.1"/>
</dbReference>
<dbReference type="SUPFAM" id="SSF53335">
    <property type="entry name" value="S-adenosyl-L-methionine-dependent methyltransferases"/>
    <property type="match status" value="1"/>
</dbReference>
<dbReference type="PANTHER" id="PTHR42912">
    <property type="entry name" value="METHYLTRANSFERASE"/>
    <property type="match status" value="1"/>
</dbReference>
<keyword evidence="3" id="KW-1185">Reference proteome</keyword>
<reference evidence="2 3" key="1">
    <citation type="journal article" date="2014" name="PLoS Genet.">
        <title>Phylogenetically driven sequencing of extremely halophilic archaea reveals strategies for static and dynamic osmo-response.</title>
        <authorList>
            <person name="Becker E.A."/>
            <person name="Seitzer P.M."/>
            <person name="Tritt A."/>
            <person name="Larsen D."/>
            <person name="Krusor M."/>
            <person name="Yao A.I."/>
            <person name="Wu D."/>
            <person name="Madern D."/>
            <person name="Eisen J.A."/>
            <person name="Darling A.E."/>
            <person name="Facciotti M.T."/>
        </authorList>
    </citation>
    <scope>NUCLEOTIDE SEQUENCE [LARGE SCALE GENOMIC DNA]</scope>
    <source>
        <strain evidence="2 3">GA33</strain>
    </source>
</reference>
<gene>
    <name evidence="2" type="ORF">C496_18278</name>
</gene>
<dbReference type="AlphaFoldDB" id="L9VPN1"/>
<evidence type="ECO:0000259" key="1">
    <source>
        <dbReference type="Pfam" id="PF08241"/>
    </source>
</evidence>
<dbReference type="STRING" id="1114856.GCA_000383975_00332"/>
<proteinExistence type="predicted"/>
<dbReference type="InterPro" id="IPR029063">
    <property type="entry name" value="SAM-dependent_MTases_sf"/>
</dbReference>
<protein>
    <submittedName>
        <fullName evidence="2">Methyltransferase type 11</fullName>
    </submittedName>
</protein>
<sequence>MVDRNTVRRGYDELIGAYDAERAEDDRGKAILDDFFDSIETPARILDVGCGPGVPVLRRLSAEATALGFDLSREQLNLAAANVPEAVHLQGEMTSVPLRDDTCDAITAFHSLIHVPLEDHGTVIDEFARVLRPGGRVLLSEGPEEWCGTNPDWLERGVEMQWNIAGVDATRDQLRDAGFTITDEWGTDGTFADNDERWIFIAATLEA</sequence>
<dbReference type="CDD" id="cd02440">
    <property type="entry name" value="AdoMet_MTases"/>
    <property type="match status" value="1"/>
</dbReference>
<dbReference type="InterPro" id="IPR013216">
    <property type="entry name" value="Methyltransf_11"/>
</dbReference>
<dbReference type="eggNOG" id="arCOG01782">
    <property type="taxonomic scope" value="Archaea"/>
</dbReference>
<accession>L9VPN1</accession>
<dbReference type="GO" id="GO:0008757">
    <property type="term" value="F:S-adenosylmethionine-dependent methyltransferase activity"/>
    <property type="evidence" value="ECO:0007669"/>
    <property type="project" value="InterPro"/>
</dbReference>
<feature type="domain" description="Methyltransferase type 11" evidence="1">
    <location>
        <begin position="46"/>
        <end position="138"/>
    </location>
</feature>
<evidence type="ECO:0000313" key="2">
    <source>
        <dbReference type="EMBL" id="ELY38213.1"/>
    </source>
</evidence>
<dbReference type="Pfam" id="PF08241">
    <property type="entry name" value="Methyltransf_11"/>
    <property type="match status" value="1"/>
</dbReference>
<organism evidence="2 3">
    <name type="scientific">Natronorubrum tibetense GA33</name>
    <dbReference type="NCBI Taxonomy" id="1114856"/>
    <lineage>
        <taxon>Archaea</taxon>
        <taxon>Methanobacteriati</taxon>
        <taxon>Methanobacteriota</taxon>
        <taxon>Stenosarchaea group</taxon>
        <taxon>Halobacteria</taxon>
        <taxon>Halobacteriales</taxon>
        <taxon>Natrialbaceae</taxon>
        <taxon>Natronorubrum</taxon>
    </lineage>
</organism>
<dbReference type="EMBL" id="AOHW01000043">
    <property type="protein sequence ID" value="ELY38213.1"/>
    <property type="molecule type" value="Genomic_DNA"/>
</dbReference>
<dbReference type="InterPro" id="IPR050508">
    <property type="entry name" value="Methyltransf_Superfamily"/>
</dbReference>
<dbReference type="Gene3D" id="3.40.50.150">
    <property type="entry name" value="Vaccinia Virus protein VP39"/>
    <property type="match status" value="1"/>
</dbReference>
<dbReference type="GO" id="GO:0032259">
    <property type="term" value="P:methylation"/>
    <property type="evidence" value="ECO:0007669"/>
    <property type="project" value="UniProtKB-KW"/>
</dbReference>
<dbReference type="Proteomes" id="UP000011599">
    <property type="component" value="Unassembled WGS sequence"/>
</dbReference>
<dbReference type="PATRIC" id="fig|1114856.3.peg.3791"/>